<organism evidence="4 5">
    <name type="scientific">Cohaesibacter celericrescens</name>
    <dbReference type="NCBI Taxonomy" id="2067669"/>
    <lineage>
        <taxon>Bacteria</taxon>
        <taxon>Pseudomonadati</taxon>
        <taxon>Pseudomonadota</taxon>
        <taxon>Alphaproteobacteria</taxon>
        <taxon>Hyphomicrobiales</taxon>
        <taxon>Cohaesibacteraceae</taxon>
    </lineage>
</organism>
<dbReference type="PANTHER" id="PTHR31690:SF4">
    <property type="entry name" value="FUCOSE MUTAROTASE"/>
    <property type="match status" value="1"/>
</dbReference>
<dbReference type="GO" id="GO:0062193">
    <property type="term" value="F:D-ribose pyranase activity"/>
    <property type="evidence" value="ECO:0007669"/>
    <property type="project" value="UniProtKB-EC"/>
</dbReference>
<dbReference type="EMBL" id="PKUQ01000052">
    <property type="protein sequence ID" value="PLW75425.1"/>
    <property type="molecule type" value="Genomic_DNA"/>
</dbReference>
<dbReference type="InterPro" id="IPR023750">
    <property type="entry name" value="RbsD-like_sf"/>
</dbReference>
<dbReference type="OrthoDB" id="9805009at2"/>
<dbReference type="Gene3D" id="3.40.1650.10">
    <property type="entry name" value="RbsD-like domain"/>
    <property type="match status" value="1"/>
</dbReference>
<dbReference type="PANTHER" id="PTHR31690">
    <property type="entry name" value="FUCOSE MUTAROTASE"/>
    <property type="match status" value="1"/>
</dbReference>
<dbReference type="InterPro" id="IPR007721">
    <property type="entry name" value="RbsD_FucU"/>
</dbReference>
<dbReference type="GO" id="GO:0006004">
    <property type="term" value="P:fucose metabolic process"/>
    <property type="evidence" value="ECO:0007669"/>
    <property type="project" value="TreeGrafter"/>
</dbReference>
<reference evidence="4 5" key="1">
    <citation type="submission" date="2018-01" db="EMBL/GenBank/DDBJ databases">
        <title>The draft genome sequence of Cohaesibacter sp. H1304.</title>
        <authorList>
            <person name="Wang N.-N."/>
            <person name="Du Z.-J."/>
        </authorList>
    </citation>
    <scope>NUCLEOTIDE SEQUENCE [LARGE SCALE GENOMIC DNA]</scope>
    <source>
        <strain evidence="4 5">H1304</strain>
    </source>
</reference>
<keyword evidence="2" id="KW-0413">Isomerase</keyword>
<dbReference type="Pfam" id="PF05025">
    <property type="entry name" value="RbsD_FucU"/>
    <property type="match status" value="1"/>
</dbReference>
<dbReference type="SUPFAM" id="SSF102546">
    <property type="entry name" value="RbsD-like"/>
    <property type="match status" value="1"/>
</dbReference>
<dbReference type="Proteomes" id="UP000234881">
    <property type="component" value="Unassembled WGS sequence"/>
</dbReference>
<dbReference type="GO" id="GO:0042806">
    <property type="term" value="F:fucose binding"/>
    <property type="evidence" value="ECO:0007669"/>
    <property type="project" value="TreeGrafter"/>
</dbReference>
<evidence type="ECO:0000256" key="2">
    <source>
        <dbReference type="ARBA" id="ARBA00023235"/>
    </source>
</evidence>
<name>A0A2N5XLS7_9HYPH</name>
<comment type="catalytic activity">
    <reaction evidence="1">
        <text>beta-D-ribopyranose = beta-D-ribofuranose</text>
        <dbReference type="Rhea" id="RHEA:25432"/>
        <dbReference type="ChEBI" id="CHEBI:27476"/>
        <dbReference type="ChEBI" id="CHEBI:47002"/>
        <dbReference type="EC" id="5.4.99.62"/>
    </reaction>
</comment>
<evidence type="ECO:0000313" key="5">
    <source>
        <dbReference type="Proteomes" id="UP000234881"/>
    </source>
</evidence>
<evidence type="ECO:0000256" key="3">
    <source>
        <dbReference type="ARBA" id="ARBA00036324"/>
    </source>
</evidence>
<evidence type="ECO:0000256" key="1">
    <source>
        <dbReference type="ARBA" id="ARBA00000223"/>
    </source>
</evidence>
<dbReference type="InterPro" id="IPR050443">
    <property type="entry name" value="RbsD/FucU_mutarotase"/>
</dbReference>
<comment type="caution">
    <text evidence="4">The sequence shown here is derived from an EMBL/GenBank/DDBJ whole genome shotgun (WGS) entry which is preliminary data.</text>
</comment>
<keyword evidence="5" id="KW-1185">Reference proteome</keyword>
<dbReference type="GO" id="GO:0036373">
    <property type="term" value="F:L-fucose mutarotase activity"/>
    <property type="evidence" value="ECO:0007669"/>
    <property type="project" value="UniProtKB-EC"/>
</dbReference>
<comment type="catalytic activity">
    <reaction evidence="3">
        <text>alpha-L-fucose = beta-L-fucose</text>
        <dbReference type="Rhea" id="RHEA:25580"/>
        <dbReference type="ChEBI" id="CHEBI:42548"/>
        <dbReference type="ChEBI" id="CHEBI:42589"/>
        <dbReference type="EC" id="5.1.3.29"/>
    </reaction>
</comment>
<gene>
    <name evidence="4" type="ORF">C0081_20375</name>
</gene>
<proteinExistence type="predicted"/>
<dbReference type="AlphaFoldDB" id="A0A2N5XLS7"/>
<sequence length="139" mass="15506">MLKTQIIHPELLAVLAKCGHKAKILIADANYSFVTNSSPRAEIIYLNFAPGMVPSTVILEGISQVLNIESASMMAWPEDFENTSQKDYLEILPRETPMELLTREDFYGSVRSMDTLLVVATGETRRFSNLLLTVGPVFL</sequence>
<accession>A0A2N5XLS7</accession>
<protein>
    <submittedName>
        <fullName evidence="4">RbsD/FucU transporter</fullName>
    </submittedName>
</protein>
<evidence type="ECO:0000313" key="4">
    <source>
        <dbReference type="EMBL" id="PLW75425.1"/>
    </source>
</evidence>